<name>A0A2P2QHL0_RHIMU</name>
<accession>A0A2P2QHL0</accession>
<organism evidence="1">
    <name type="scientific">Rhizophora mucronata</name>
    <name type="common">Asiatic mangrove</name>
    <dbReference type="NCBI Taxonomy" id="61149"/>
    <lineage>
        <taxon>Eukaryota</taxon>
        <taxon>Viridiplantae</taxon>
        <taxon>Streptophyta</taxon>
        <taxon>Embryophyta</taxon>
        <taxon>Tracheophyta</taxon>
        <taxon>Spermatophyta</taxon>
        <taxon>Magnoliopsida</taxon>
        <taxon>eudicotyledons</taxon>
        <taxon>Gunneridae</taxon>
        <taxon>Pentapetalae</taxon>
        <taxon>rosids</taxon>
        <taxon>fabids</taxon>
        <taxon>Malpighiales</taxon>
        <taxon>Rhizophoraceae</taxon>
        <taxon>Rhizophora</taxon>
    </lineage>
</organism>
<sequence length="43" mass="4797">MHPLPKFWSSVIKAKASHPKTVSLLLVFKNLKGPLPSLTNALW</sequence>
<reference evidence="1" key="1">
    <citation type="submission" date="2018-02" db="EMBL/GenBank/DDBJ databases">
        <title>Rhizophora mucronata_Transcriptome.</title>
        <authorList>
            <person name="Meera S.P."/>
            <person name="Sreeshan A."/>
            <person name="Augustine A."/>
        </authorList>
    </citation>
    <scope>NUCLEOTIDE SEQUENCE</scope>
    <source>
        <tissue evidence="1">Leaf</tissue>
    </source>
</reference>
<protein>
    <submittedName>
        <fullName evidence="1">Uncharacterized protein</fullName>
    </submittedName>
</protein>
<proteinExistence type="predicted"/>
<evidence type="ECO:0000313" key="1">
    <source>
        <dbReference type="EMBL" id="MBX66488.1"/>
    </source>
</evidence>
<dbReference type="EMBL" id="GGEC01086004">
    <property type="protein sequence ID" value="MBX66488.1"/>
    <property type="molecule type" value="Transcribed_RNA"/>
</dbReference>
<dbReference type="AlphaFoldDB" id="A0A2P2QHL0"/>